<protein>
    <submittedName>
        <fullName evidence="1">Uncharacterized protein</fullName>
    </submittedName>
</protein>
<reference evidence="1 2" key="1">
    <citation type="submission" date="2013-07" db="EMBL/GenBank/DDBJ databases">
        <authorList>
            <person name="Weinstock G."/>
            <person name="Sodergren E."/>
            <person name="Wylie T."/>
            <person name="Fulton L."/>
            <person name="Fulton R."/>
            <person name="Fronick C."/>
            <person name="O'Laughlin M."/>
            <person name="Godfrey J."/>
            <person name="Miner T."/>
            <person name="Herter B."/>
            <person name="Appelbaum E."/>
            <person name="Cordes M."/>
            <person name="Lek S."/>
            <person name="Wollam A."/>
            <person name="Pepin K.H."/>
            <person name="Palsikar V.B."/>
            <person name="Mitreva M."/>
            <person name="Wilson R.K."/>
        </authorList>
    </citation>
    <scope>NUCLEOTIDE SEQUENCE [LARGE SCALE GENOMIC DNA]</scope>
    <source>
        <strain evidence="1 2">ATCC 14940</strain>
    </source>
</reference>
<comment type="caution">
    <text evidence="1">The sequence shown here is derived from an EMBL/GenBank/DDBJ whole genome shotgun (WGS) entry which is preliminary data.</text>
</comment>
<evidence type="ECO:0000313" key="1">
    <source>
        <dbReference type="EMBL" id="ERI80487.1"/>
    </source>
</evidence>
<accession>A0ABC9U3D8</accession>
<dbReference type="Proteomes" id="UP000016491">
    <property type="component" value="Unassembled WGS sequence"/>
</dbReference>
<gene>
    <name evidence="1" type="ORF">CLOSYM_00285</name>
</gene>
<name>A0ABC9U3D8_CLOSY</name>
<sequence>MVNTVLYTRIESAKANDLDVCAFLKYLPSEKMYNFYLEPPDIIERYLSWASELPDECRLIR</sequence>
<evidence type="ECO:0000313" key="2">
    <source>
        <dbReference type="Proteomes" id="UP000016491"/>
    </source>
</evidence>
<organism evidence="1 2">
    <name type="scientific">[Clostridium] symbiosum ATCC 14940</name>
    <dbReference type="NCBI Taxonomy" id="411472"/>
    <lineage>
        <taxon>Bacteria</taxon>
        <taxon>Bacillati</taxon>
        <taxon>Bacillota</taxon>
        <taxon>Clostridia</taxon>
        <taxon>Lachnospirales</taxon>
        <taxon>Lachnospiraceae</taxon>
        <taxon>Otoolea</taxon>
    </lineage>
</organism>
<dbReference type="AlphaFoldDB" id="A0ABC9U3D8"/>
<proteinExistence type="predicted"/>
<dbReference type="EMBL" id="AWSU01000023">
    <property type="protein sequence ID" value="ERI80487.1"/>
    <property type="molecule type" value="Genomic_DNA"/>
</dbReference>